<proteinExistence type="predicted"/>
<dbReference type="Proteomes" id="UP000814033">
    <property type="component" value="Unassembled WGS sequence"/>
</dbReference>
<gene>
    <name evidence="1" type="ORF">FA95DRAFT_1578163</name>
</gene>
<sequence>MDAPLGLPDNDAAGLPQHQQQHFPAQQVGGPANQHAPGFAPPPGIVRGVGYGPFPPQNLNNGGFGHANMAPGGAWHAAMAYGPGGGFAAPGIAPPGFAPPGFAPPGLAHPGFYPYGPYP</sequence>
<dbReference type="EMBL" id="MU276483">
    <property type="protein sequence ID" value="KAI0038505.1"/>
    <property type="molecule type" value="Genomic_DNA"/>
</dbReference>
<organism evidence="1 2">
    <name type="scientific">Auriscalpium vulgare</name>
    <dbReference type="NCBI Taxonomy" id="40419"/>
    <lineage>
        <taxon>Eukaryota</taxon>
        <taxon>Fungi</taxon>
        <taxon>Dikarya</taxon>
        <taxon>Basidiomycota</taxon>
        <taxon>Agaricomycotina</taxon>
        <taxon>Agaricomycetes</taxon>
        <taxon>Russulales</taxon>
        <taxon>Auriscalpiaceae</taxon>
        <taxon>Auriscalpium</taxon>
    </lineage>
</organism>
<comment type="caution">
    <text evidence="1">The sequence shown here is derived from an EMBL/GenBank/DDBJ whole genome shotgun (WGS) entry which is preliminary data.</text>
</comment>
<keyword evidence="2" id="KW-1185">Reference proteome</keyword>
<evidence type="ECO:0000313" key="2">
    <source>
        <dbReference type="Proteomes" id="UP000814033"/>
    </source>
</evidence>
<protein>
    <submittedName>
        <fullName evidence="1">Uncharacterized protein</fullName>
    </submittedName>
</protein>
<evidence type="ECO:0000313" key="1">
    <source>
        <dbReference type="EMBL" id="KAI0038505.1"/>
    </source>
</evidence>
<name>A0ACB8R420_9AGAM</name>
<reference evidence="1" key="2">
    <citation type="journal article" date="2022" name="New Phytol.">
        <title>Evolutionary transition to the ectomycorrhizal habit in the genomes of a hyperdiverse lineage of mushroom-forming fungi.</title>
        <authorList>
            <person name="Looney B."/>
            <person name="Miyauchi S."/>
            <person name="Morin E."/>
            <person name="Drula E."/>
            <person name="Courty P.E."/>
            <person name="Kohler A."/>
            <person name="Kuo A."/>
            <person name="LaButti K."/>
            <person name="Pangilinan J."/>
            <person name="Lipzen A."/>
            <person name="Riley R."/>
            <person name="Andreopoulos W."/>
            <person name="He G."/>
            <person name="Johnson J."/>
            <person name="Nolan M."/>
            <person name="Tritt A."/>
            <person name="Barry K.W."/>
            <person name="Grigoriev I.V."/>
            <person name="Nagy L.G."/>
            <person name="Hibbett D."/>
            <person name="Henrissat B."/>
            <person name="Matheny P.B."/>
            <person name="Labbe J."/>
            <person name="Martin F.M."/>
        </authorList>
    </citation>
    <scope>NUCLEOTIDE SEQUENCE</scope>
    <source>
        <strain evidence="1">FP105234-sp</strain>
    </source>
</reference>
<reference evidence="1" key="1">
    <citation type="submission" date="2021-02" db="EMBL/GenBank/DDBJ databases">
        <authorList>
            <consortium name="DOE Joint Genome Institute"/>
            <person name="Ahrendt S."/>
            <person name="Looney B.P."/>
            <person name="Miyauchi S."/>
            <person name="Morin E."/>
            <person name="Drula E."/>
            <person name="Courty P.E."/>
            <person name="Chicoki N."/>
            <person name="Fauchery L."/>
            <person name="Kohler A."/>
            <person name="Kuo A."/>
            <person name="Labutti K."/>
            <person name="Pangilinan J."/>
            <person name="Lipzen A."/>
            <person name="Riley R."/>
            <person name="Andreopoulos W."/>
            <person name="He G."/>
            <person name="Johnson J."/>
            <person name="Barry K.W."/>
            <person name="Grigoriev I.V."/>
            <person name="Nagy L."/>
            <person name="Hibbett D."/>
            <person name="Henrissat B."/>
            <person name="Matheny P.B."/>
            <person name="Labbe J."/>
            <person name="Martin F."/>
        </authorList>
    </citation>
    <scope>NUCLEOTIDE SEQUENCE</scope>
    <source>
        <strain evidence="1">FP105234-sp</strain>
    </source>
</reference>
<accession>A0ACB8R420</accession>